<keyword evidence="1" id="KW-0472">Membrane</keyword>
<dbReference type="Proteomes" id="UP001596547">
    <property type="component" value="Unassembled WGS sequence"/>
</dbReference>
<dbReference type="Pfam" id="PF26238">
    <property type="entry name" value="DUF8054_M"/>
    <property type="match status" value="1"/>
</dbReference>
<evidence type="ECO:0000313" key="6">
    <source>
        <dbReference type="Proteomes" id="UP001596547"/>
    </source>
</evidence>
<comment type="caution">
    <text evidence="5">The sequence shown here is derived from an EMBL/GenBank/DDBJ whole genome shotgun (WGS) entry which is preliminary data.</text>
</comment>
<sequence>MNVPSAVDTLRRPEYTGENRCVPCTALNVLIAGALAAVVAVVSRPAYGAVVFAAAALVVYLRGYLVPGTPTITRRYFPPWLLRLFGKDPIAGVSNAGDAAEAGAGDRAAEPLLAAGVLTDADGGGIDLAPAFREEWAERTNTVLERGVEPDDVRAMFDADTVSSPGERSFVVDGNKSVRWESTAALAADVAAAEVLREHVDWAGFDRERRQSVLLGLRLFLRRCPTCDGPLSVTEERVDPCCQKPHLVAESACRDCGAALADAAVVDREGVDSVRTTLLR</sequence>
<evidence type="ECO:0000259" key="2">
    <source>
        <dbReference type="Pfam" id="PF26236"/>
    </source>
</evidence>
<evidence type="ECO:0000259" key="3">
    <source>
        <dbReference type="Pfam" id="PF26237"/>
    </source>
</evidence>
<dbReference type="RefSeq" id="WP_276304124.1">
    <property type="nucleotide sequence ID" value="NZ_CP119992.1"/>
</dbReference>
<keyword evidence="1" id="KW-0812">Transmembrane</keyword>
<keyword evidence="6" id="KW-1185">Reference proteome</keyword>
<feature type="transmembrane region" description="Helical" evidence="1">
    <location>
        <begin position="46"/>
        <end position="65"/>
    </location>
</feature>
<keyword evidence="1" id="KW-1133">Transmembrane helix</keyword>
<feature type="domain" description="DUF8054" evidence="3">
    <location>
        <begin position="223"/>
        <end position="262"/>
    </location>
</feature>
<proteinExistence type="predicted"/>
<name>A0ABD6A8W5_9EURY</name>
<accession>A0ABD6A8W5</accession>
<evidence type="ECO:0000256" key="1">
    <source>
        <dbReference type="SAM" id="Phobius"/>
    </source>
</evidence>
<dbReference type="GeneID" id="79316746"/>
<dbReference type="InterPro" id="IPR058775">
    <property type="entry name" value="DUF8054_M"/>
</dbReference>
<gene>
    <name evidence="5" type="ORF">ACFQPE_07340</name>
</gene>
<dbReference type="Pfam" id="PF26237">
    <property type="entry name" value="DUF8054_C"/>
    <property type="match status" value="1"/>
</dbReference>
<feature type="domain" description="DUF8054" evidence="4">
    <location>
        <begin position="110"/>
        <end position="219"/>
    </location>
</feature>
<reference evidence="5 6" key="1">
    <citation type="journal article" date="2019" name="Int. J. Syst. Evol. Microbiol.">
        <title>The Global Catalogue of Microorganisms (GCM) 10K type strain sequencing project: providing services to taxonomists for standard genome sequencing and annotation.</title>
        <authorList>
            <consortium name="The Broad Institute Genomics Platform"/>
            <consortium name="The Broad Institute Genome Sequencing Center for Infectious Disease"/>
            <person name="Wu L."/>
            <person name="Ma J."/>
        </authorList>
    </citation>
    <scope>NUCLEOTIDE SEQUENCE [LARGE SCALE GENOMIC DNA]</scope>
    <source>
        <strain evidence="5 6">PSR21</strain>
    </source>
</reference>
<feature type="transmembrane region" description="Helical" evidence="1">
    <location>
        <begin position="21"/>
        <end position="40"/>
    </location>
</feature>
<dbReference type="Pfam" id="PF26236">
    <property type="entry name" value="DUF8054_N"/>
    <property type="match status" value="1"/>
</dbReference>
<organism evidence="5 6">
    <name type="scientific">Halomarina halobia</name>
    <dbReference type="NCBI Taxonomy" id="3033386"/>
    <lineage>
        <taxon>Archaea</taxon>
        <taxon>Methanobacteriati</taxon>
        <taxon>Methanobacteriota</taxon>
        <taxon>Stenosarchaea group</taxon>
        <taxon>Halobacteria</taxon>
        <taxon>Halobacteriales</taxon>
        <taxon>Natronomonadaceae</taxon>
        <taxon>Halomarina</taxon>
    </lineage>
</organism>
<evidence type="ECO:0000259" key="4">
    <source>
        <dbReference type="Pfam" id="PF26238"/>
    </source>
</evidence>
<dbReference type="AlphaFoldDB" id="A0ABD6A8W5"/>
<dbReference type="EMBL" id="JBHTBF010000002">
    <property type="protein sequence ID" value="MFC7316610.1"/>
    <property type="molecule type" value="Genomic_DNA"/>
</dbReference>
<dbReference type="InterPro" id="IPR058674">
    <property type="entry name" value="DUF8054_N"/>
</dbReference>
<feature type="domain" description="DUF8054" evidence="2">
    <location>
        <begin position="7"/>
        <end position="88"/>
    </location>
</feature>
<evidence type="ECO:0000313" key="5">
    <source>
        <dbReference type="EMBL" id="MFC7316610.1"/>
    </source>
</evidence>
<dbReference type="InterPro" id="IPR058675">
    <property type="entry name" value="DUF8054_C"/>
</dbReference>
<protein>
    <submittedName>
        <fullName evidence="5">Uncharacterized protein</fullName>
    </submittedName>
</protein>